<dbReference type="SUPFAM" id="SSF53335">
    <property type="entry name" value="S-adenosyl-L-methionine-dependent methyltransferases"/>
    <property type="match status" value="1"/>
</dbReference>
<evidence type="ECO:0008006" key="3">
    <source>
        <dbReference type="Google" id="ProtNLM"/>
    </source>
</evidence>
<accession>G7WLQ7</accession>
<dbReference type="HOGENOM" id="CLU_1222523_0_0_2"/>
<protein>
    <recommendedName>
        <fullName evidence="3">Methyltransferase type 11 domain-containing protein</fullName>
    </recommendedName>
</protein>
<gene>
    <name evidence="1" type="ordered locus">Mhar_0260</name>
</gene>
<dbReference type="PATRIC" id="fig|1110509.7.peg.297"/>
<dbReference type="Proteomes" id="UP000005877">
    <property type="component" value="Chromosome"/>
</dbReference>
<dbReference type="AlphaFoldDB" id="G7WLQ7"/>
<dbReference type="KEGG" id="mhi:Mhar_0260"/>
<dbReference type="Gene3D" id="3.40.50.150">
    <property type="entry name" value="Vaccinia Virus protein VP39"/>
    <property type="match status" value="1"/>
</dbReference>
<organism evidence="1 2">
    <name type="scientific">Methanothrix harundinacea (strain 6Ac)</name>
    <name type="common">Methanosaeta harundinacea</name>
    <dbReference type="NCBI Taxonomy" id="1110509"/>
    <lineage>
        <taxon>Archaea</taxon>
        <taxon>Methanobacteriati</taxon>
        <taxon>Methanobacteriota</taxon>
        <taxon>Stenosarchaea group</taxon>
        <taxon>Methanomicrobia</taxon>
        <taxon>Methanotrichales</taxon>
        <taxon>Methanotrichaceae</taxon>
        <taxon>Methanothrix</taxon>
    </lineage>
</organism>
<dbReference type="InterPro" id="IPR029063">
    <property type="entry name" value="SAM-dependent_MTases_sf"/>
</dbReference>
<dbReference type="STRING" id="1110509.Mhar_0260"/>
<name>G7WLQ7_METH6</name>
<reference evidence="1 2" key="1">
    <citation type="journal article" date="2012" name="PLoS ONE">
        <title>The genome characteristics and predicted function of methyl-group oxidation pathway in the obligate aceticlastic methanogens, Methanosaeta spp.</title>
        <authorList>
            <person name="Zhu J."/>
            <person name="Zheng H."/>
            <person name="Ai G."/>
            <person name="Zhang G."/>
            <person name="Liu D."/>
            <person name="Liu X."/>
            <person name="Dong X."/>
        </authorList>
    </citation>
    <scope>NUCLEOTIDE SEQUENCE [LARGE SCALE GENOMIC DNA]</scope>
    <source>
        <strain evidence="1 2">6Ac</strain>
    </source>
</reference>
<dbReference type="EMBL" id="CP003117">
    <property type="protein sequence ID" value="AET63650.1"/>
    <property type="molecule type" value="Genomic_DNA"/>
</dbReference>
<evidence type="ECO:0000313" key="2">
    <source>
        <dbReference type="Proteomes" id="UP000005877"/>
    </source>
</evidence>
<sequence>MSAQSDRFGRSPRNLLFLGNIIWIPKEELPRHRSGSEAFFPSRSGSKRTRWTDLVTCIRYCSVARDKFEGYLDQMGIDLEGRILDVACGPVSLACLYDDVCGHDNSPAFVEHLVERGIPARLADITDLDYPSESFSYVVSLNPPMKPFRRRGDPRAGVRRFVEEMLRIARKRVIIRSGPMMDFLPPEWDHLVERRGRNYVVYRAEDFGTSSVSPLCGPSLSSGCRS</sequence>
<keyword evidence="2" id="KW-1185">Reference proteome</keyword>
<proteinExistence type="predicted"/>
<evidence type="ECO:0000313" key="1">
    <source>
        <dbReference type="EMBL" id="AET63650.1"/>
    </source>
</evidence>